<protein>
    <submittedName>
        <fullName evidence="1">NitT/TauT family transport system substrate-binding protein</fullName>
    </submittedName>
</protein>
<sequence length="340" mass="36095">MMSMTRRLAAVLTGAALILAIGAPGAMAEVKEVRISKGYGILYLPLIVMQDQKLLEKQAAKAGLGDIATKWLVLDGGNVINDAMMAGTLDFAGTGAPGFVTLWSKAKGIPNVEVIGIGGMSATSLSLNSINPNVKSLKDFTAKDKIALPGIKTSLSAVVLQMMVAKEFGRENFAKLDPMTVSLPHPEALAALTSGKTEITAHFTSPPFSFLELNDPKVHLVADSIDVIGNITLDVVFAPKKFVDANPKMTDAFLAALDEACDFIAQNKDAAAEIFVRGSPVKVSKDDVLTMLNDKGAKFSATPDKVMDFAEFMGLAGTIKVKPAKWTDMFIPQIHGRKGS</sequence>
<reference evidence="1 2" key="1">
    <citation type="submission" date="2018-01" db="EMBL/GenBank/DDBJ databases">
        <title>Genomic Encyclopedia of Type Strains, Phase III (KMG-III): the genomes of soil and plant-associated and newly described type strains.</title>
        <authorList>
            <person name="Whitman W."/>
        </authorList>
    </citation>
    <scope>NUCLEOTIDE SEQUENCE [LARGE SCALE GENOMIC DNA]</scope>
    <source>
        <strain evidence="1 2">1131</strain>
    </source>
</reference>
<evidence type="ECO:0000313" key="2">
    <source>
        <dbReference type="Proteomes" id="UP000236919"/>
    </source>
</evidence>
<dbReference type="Proteomes" id="UP000236919">
    <property type="component" value="Unassembled WGS sequence"/>
</dbReference>
<dbReference type="EMBL" id="PQFZ01000021">
    <property type="protein sequence ID" value="POR47004.1"/>
    <property type="molecule type" value="Genomic_DNA"/>
</dbReference>
<dbReference type="Pfam" id="PF13379">
    <property type="entry name" value="NMT1_2"/>
    <property type="match status" value="1"/>
</dbReference>
<dbReference type="SUPFAM" id="SSF53850">
    <property type="entry name" value="Periplasmic binding protein-like II"/>
    <property type="match status" value="1"/>
</dbReference>
<proteinExistence type="predicted"/>
<dbReference type="PANTHER" id="PTHR30024">
    <property type="entry name" value="ALIPHATIC SULFONATES-BINDING PROTEIN-RELATED"/>
    <property type="match status" value="1"/>
</dbReference>
<keyword evidence="2" id="KW-1185">Reference proteome</keyword>
<comment type="caution">
    <text evidence="1">The sequence shown here is derived from an EMBL/GenBank/DDBJ whole genome shotgun (WGS) entry which is preliminary data.</text>
</comment>
<name>A0A2S4LX23_9HYPH</name>
<dbReference type="Gene3D" id="3.40.190.10">
    <property type="entry name" value="Periplasmic binding protein-like II"/>
    <property type="match status" value="2"/>
</dbReference>
<dbReference type="PANTHER" id="PTHR30024:SF2">
    <property type="entry name" value="ABC TRANSPORTER SUBSTRATE-BINDING PROTEIN"/>
    <property type="match status" value="1"/>
</dbReference>
<organism evidence="1 2">
    <name type="scientific">Bosea psychrotolerans</name>
    <dbReference type="NCBI Taxonomy" id="1871628"/>
    <lineage>
        <taxon>Bacteria</taxon>
        <taxon>Pseudomonadati</taxon>
        <taxon>Pseudomonadota</taxon>
        <taxon>Alphaproteobacteria</taxon>
        <taxon>Hyphomicrobiales</taxon>
        <taxon>Boseaceae</taxon>
        <taxon>Bosea</taxon>
    </lineage>
</organism>
<gene>
    <name evidence="1" type="ORF">CYD53_12189</name>
</gene>
<evidence type="ECO:0000313" key="1">
    <source>
        <dbReference type="EMBL" id="POR47004.1"/>
    </source>
</evidence>
<dbReference type="AlphaFoldDB" id="A0A2S4LX23"/>
<accession>A0A2S4LX23</accession>